<reference evidence="1 2" key="1">
    <citation type="submission" date="2023-03" db="EMBL/GenBank/DDBJ databases">
        <title>Genome insight into feeding habits of ladybird beetles.</title>
        <authorList>
            <person name="Li H.-S."/>
            <person name="Huang Y.-H."/>
            <person name="Pang H."/>
        </authorList>
    </citation>
    <scope>NUCLEOTIDE SEQUENCE [LARGE SCALE GENOMIC DNA]</scope>
    <source>
        <strain evidence="1">SYSU_2023b</strain>
        <tissue evidence="1">Whole body</tissue>
    </source>
</reference>
<name>A0AAW1URI2_9CUCU</name>
<evidence type="ECO:0000313" key="2">
    <source>
        <dbReference type="Proteomes" id="UP001431783"/>
    </source>
</evidence>
<dbReference type="AlphaFoldDB" id="A0AAW1URI2"/>
<keyword evidence="2" id="KW-1185">Reference proteome</keyword>
<gene>
    <name evidence="1" type="ORF">WA026_018960</name>
</gene>
<dbReference type="Proteomes" id="UP001431783">
    <property type="component" value="Unassembled WGS sequence"/>
</dbReference>
<evidence type="ECO:0000313" key="1">
    <source>
        <dbReference type="EMBL" id="KAK9882119.1"/>
    </source>
</evidence>
<sequence length="108" mass="12189">MFSSQHQNAEEHKSLSNIPSVRRAVKVISNRGYYQDVVATLPEDMVGLCFDVEENFVFQDYLLAACNQTATTNENKTMKSEELDVFSKVEHFVSDKYNGSQNASSKSI</sequence>
<protein>
    <submittedName>
        <fullName evidence="1">Uncharacterized protein</fullName>
    </submittedName>
</protein>
<organism evidence="1 2">
    <name type="scientific">Henosepilachna vigintioctopunctata</name>
    <dbReference type="NCBI Taxonomy" id="420089"/>
    <lineage>
        <taxon>Eukaryota</taxon>
        <taxon>Metazoa</taxon>
        <taxon>Ecdysozoa</taxon>
        <taxon>Arthropoda</taxon>
        <taxon>Hexapoda</taxon>
        <taxon>Insecta</taxon>
        <taxon>Pterygota</taxon>
        <taxon>Neoptera</taxon>
        <taxon>Endopterygota</taxon>
        <taxon>Coleoptera</taxon>
        <taxon>Polyphaga</taxon>
        <taxon>Cucujiformia</taxon>
        <taxon>Coccinelloidea</taxon>
        <taxon>Coccinellidae</taxon>
        <taxon>Epilachninae</taxon>
        <taxon>Epilachnini</taxon>
        <taxon>Henosepilachna</taxon>
    </lineage>
</organism>
<dbReference type="EMBL" id="JARQZJ010000072">
    <property type="protein sequence ID" value="KAK9882119.1"/>
    <property type="molecule type" value="Genomic_DNA"/>
</dbReference>
<proteinExistence type="predicted"/>
<accession>A0AAW1URI2</accession>
<comment type="caution">
    <text evidence="1">The sequence shown here is derived from an EMBL/GenBank/DDBJ whole genome shotgun (WGS) entry which is preliminary data.</text>
</comment>